<evidence type="ECO:0000256" key="1">
    <source>
        <dbReference type="SAM" id="MobiDB-lite"/>
    </source>
</evidence>
<dbReference type="AlphaFoldDB" id="A0AAD7C913"/>
<comment type="caution">
    <text evidence="2">The sequence shown here is derived from an EMBL/GenBank/DDBJ whole genome shotgun (WGS) entry which is preliminary data.</text>
</comment>
<gene>
    <name evidence="2" type="ORF">FB45DRAFT_1054290</name>
</gene>
<feature type="compositionally biased region" description="Polar residues" evidence="1">
    <location>
        <begin position="361"/>
        <end position="375"/>
    </location>
</feature>
<proteinExistence type="predicted"/>
<dbReference type="EMBL" id="JARKIF010000004">
    <property type="protein sequence ID" value="KAJ7641901.1"/>
    <property type="molecule type" value="Genomic_DNA"/>
</dbReference>
<name>A0AAD7C913_9AGAR</name>
<feature type="region of interest" description="Disordered" evidence="1">
    <location>
        <begin position="347"/>
        <end position="399"/>
    </location>
</feature>
<accession>A0AAD7C913</accession>
<sequence length="447" mass="50273">MSDPSNFFQVHDATWTSIGLFGPLGRSFGVFIHHTRQTSKEYRVTFIDAHGASCSLDVYERLGRAGADLTRLQQRAAHPNESRQAALDYLDFLLWLEAFLFFLLHHGFPSFLHSNLISEIPVYHKATFPIQPNLPADTHDDVCRADLRNRREAYQASYPRPSHVPPESTAKIMQLPADWADPRAAPCPEKVRGVLDPRFGLIFKPPSSLGPSSQPIVPIPIQPPSRHAPVSHEDDIVQPLDRKRKASEMESPLSQRTRDAQAIFNSRARALSDTLDRVKQEVGFLVETIKAQSDELLNLRQMVEPPAPEHNIVLQQTQYKSEPRIPCSGAPTPHYQSHHQPRLNFSRLYAGNAPPPVPQHRQGNPPNDQRPQFSEQGDGRNSKKMKLVESNPDPLPLRVTRSNRLPAVPLGSAPPQNPYIMSGFLANHQPPNVHPVLKKEEPDWTGF</sequence>
<evidence type="ECO:0000313" key="2">
    <source>
        <dbReference type="EMBL" id="KAJ7641901.1"/>
    </source>
</evidence>
<dbReference type="Proteomes" id="UP001221142">
    <property type="component" value="Unassembled WGS sequence"/>
</dbReference>
<organism evidence="2 3">
    <name type="scientific">Roridomyces roridus</name>
    <dbReference type="NCBI Taxonomy" id="1738132"/>
    <lineage>
        <taxon>Eukaryota</taxon>
        <taxon>Fungi</taxon>
        <taxon>Dikarya</taxon>
        <taxon>Basidiomycota</taxon>
        <taxon>Agaricomycotina</taxon>
        <taxon>Agaricomycetes</taxon>
        <taxon>Agaricomycetidae</taxon>
        <taxon>Agaricales</taxon>
        <taxon>Marasmiineae</taxon>
        <taxon>Mycenaceae</taxon>
        <taxon>Roridomyces</taxon>
    </lineage>
</organism>
<reference evidence="2" key="1">
    <citation type="submission" date="2023-03" db="EMBL/GenBank/DDBJ databases">
        <title>Massive genome expansion in bonnet fungi (Mycena s.s.) driven by repeated elements and novel gene families across ecological guilds.</title>
        <authorList>
            <consortium name="Lawrence Berkeley National Laboratory"/>
            <person name="Harder C.B."/>
            <person name="Miyauchi S."/>
            <person name="Viragh M."/>
            <person name="Kuo A."/>
            <person name="Thoen E."/>
            <person name="Andreopoulos B."/>
            <person name="Lu D."/>
            <person name="Skrede I."/>
            <person name="Drula E."/>
            <person name="Henrissat B."/>
            <person name="Morin E."/>
            <person name="Kohler A."/>
            <person name="Barry K."/>
            <person name="LaButti K."/>
            <person name="Morin E."/>
            <person name="Salamov A."/>
            <person name="Lipzen A."/>
            <person name="Mereny Z."/>
            <person name="Hegedus B."/>
            <person name="Baldrian P."/>
            <person name="Stursova M."/>
            <person name="Weitz H."/>
            <person name="Taylor A."/>
            <person name="Grigoriev I.V."/>
            <person name="Nagy L.G."/>
            <person name="Martin F."/>
            <person name="Kauserud H."/>
        </authorList>
    </citation>
    <scope>NUCLEOTIDE SEQUENCE</scope>
    <source>
        <strain evidence="2">9284</strain>
    </source>
</reference>
<protein>
    <submittedName>
        <fullName evidence="2">Uncharacterized protein</fullName>
    </submittedName>
</protein>
<evidence type="ECO:0000313" key="3">
    <source>
        <dbReference type="Proteomes" id="UP001221142"/>
    </source>
</evidence>
<keyword evidence="3" id="KW-1185">Reference proteome</keyword>